<proteinExistence type="predicted"/>
<evidence type="ECO:0000313" key="2">
    <source>
        <dbReference type="Proteomes" id="UP000323917"/>
    </source>
</evidence>
<keyword evidence="2" id="KW-1185">Reference proteome</keyword>
<name>A0A5B9QB48_9BACT</name>
<dbReference type="AlphaFoldDB" id="A0A5B9QB48"/>
<dbReference type="Proteomes" id="UP000323917">
    <property type="component" value="Chromosome"/>
</dbReference>
<evidence type="ECO:0000313" key="1">
    <source>
        <dbReference type="EMBL" id="QEG36257.1"/>
    </source>
</evidence>
<gene>
    <name evidence="1" type="ORF">Pr1d_35690</name>
</gene>
<reference evidence="1 2" key="1">
    <citation type="submission" date="2019-08" db="EMBL/GenBank/DDBJ databases">
        <title>Deep-cultivation of Planctomycetes and their phenomic and genomic characterization uncovers novel biology.</title>
        <authorList>
            <person name="Wiegand S."/>
            <person name="Jogler M."/>
            <person name="Boedeker C."/>
            <person name="Pinto D."/>
            <person name="Vollmers J."/>
            <person name="Rivas-Marin E."/>
            <person name="Kohn T."/>
            <person name="Peeters S.H."/>
            <person name="Heuer A."/>
            <person name="Rast P."/>
            <person name="Oberbeckmann S."/>
            <person name="Bunk B."/>
            <person name="Jeske O."/>
            <person name="Meyerdierks A."/>
            <person name="Storesund J.E."/>
            <person name="Kallscheuer N."/>
            <person name="Luecker S."/>
            <person name="Lage O.M."/>
            <person name="Pohl T."/>
            <person name="Merkel B.J."/>
            <person name="Hornburger P."/>
            <person name="Mueller R.-W."/>
            <person name="Bruemmer F."/>
            <person name="Labrenz M."/>
            <person name="Spormann A.M."/>
            <person name="Op den Camp H."/>
            <person name="Overmann J."/>
            <person name="Amann R."/>
            <person name="Jetten M.S.M."/>
            <person name="Mascher T."/>
            <person name="Medema M.H."/>
            <person name="Devos D.P."/>
            <person name="Kaster A.-K."/>
            <person name="Ovreas L."/>
            <person name="Rohde M."/>
            <person name="Galperin M.Y."/>
            <person name="Jogler C."/>
        </authorList>
    </citation>
    <scope>NUCLEOTIDE SEQUENCE [LARGE SCALE GENOMIC DNA]</scope>
    <source>
        <strain evidence="1 2">Pr1d</strain>
    </source>
</reference>
<dbReference type="EMBL" id="CP042913">
    <property type="protein sequence ID" value="QEG36257.1"/>
    <property type="molecule type" value="Genomic_DNA"/>
</dbReference>
<organism evidence="1 2">
    <name type="scientific">Bythopirellula goksoeyrii</name>
    <dbReference type="NCBI Taxonomy" id="1400387"/>
    <lineage>
        <taxon>Bacteria</taxon>
        <taxon>Pseudomonadati</taxon>
        <taxon>Planctomycetota</taxon>
        <taxon>Planctomycetia</taxon>
        <taxon>Pirellulales</taxon>
        <taxon>Lacipirellulaceae</taxon>
        <taxon>Bythopirellula</taxon>
    </lineage>
</organism>
<dbReference type="KEGG" id="bgok:Pr1d_35690"/>
<accession>A0A5B9QB48</accession>
<protein>
    <submittedName>
        <fullName evidence="1">Uncharacterized protein</fullName>
    </submittedName>
</protein>
<sequence>MIVFEISRHEMIEVPQAEGDESVKALTADLPTPALDERVLIRGSGSGGLYPDTVVSEDLIESVGVLEIELADEVLNRKLHSTGLLKHQSGLSCYPLIIGLDRRRRADHPP</sequence>